<keyword evidence="1" id="KW-0808">Transferase</keyword>
<evidence type="ECO:0000256" key="1">
    <source>
        <dbReference type="ARBA" id="ARBA00022679"/>
    </source>
</evidence>
<dbReference type="KEGG" id="crw:CROST_011510"/>
<dbReference type="STRING" id="84029.CROST_05720"/>
<dbReference type="PANTHER" id="PTHR10434">
    <property type="entry name" value="1-ACYL-SN-GLYCEROL-3-PHOSPHATE ACYLTRANSFERASE"/>
    <property type="match status" value="1"/>
</dbReference>
<evidence type="ECO:0000313" key="3">
    <source>
        <dbReference type="EMBL" id="URZ10442.1"/>
    </source>
</evidence>
<dbReference type="SMART" id="SM00563">
    <property type="entry name" value="PlsC"/>
    <property type="match status" value="1"/>
</dbReference>
<dbReference type="SUPFAM" id="SSF69593">
    <property type="entry name" value="Glycerol-3-phosphate (1)-acyltransferase"/>
    <property type="match status" value="1"/>
</dbReference>
<organism evidence="3 4">
    <name type="scientific">Clostridium felsineum</name>
    <dbReference type="NCBI Taxonomy" id="36839"/>
    <lineage>
        <taxon>Bacteria</taxon>
        <taxon>Bacillati</taxon>
        <taxon>Bacillota</taxon>
        <taxon>Clostridia</taxon>
        <taxon>Eubacteriales</taxon>
        <taxon>Clostridiaceae</taxon>
        <taxon>Clostridium</taxon>
    </lineage>
</organism>
<evidence type="ECO:0000313" key="4">
    <source>
        <dbReference type="Proteomes" id="UP000190951"/>
    </source>
</evidence>
<dbReference type="EMBL" id="CP096983">
    <property type="protein sequence ID" value="URZ10442.1"/>
    <property type="molecule type" value="Genomic_DNA"/>
</dbReference>
<dbReference type="GO" id="GO:0003841">
    <property type="term" value="F:1-acylglycerol-3-phosphate O-acyltransferase activity"/>
    <property type="evidence" value="ECO:0007669"/>
    <property type="project" value="TreeGrafter"/>
</dbReference>
<dbReference type="RefSeq" id="WP_077835116.1">
    <property type="nucleotide sequence ID" value="NZ_CP096983.1"/>
</dbReference>
<keyword evidence="2" id="KW-0012">Acyltransferase</keyword>
<name>A0A1S8LUY2_9CLOT</name>
<dbReference type="InterPro" id="IPR002123">
    <property type="entry name" value="Plipid/glycerol_acylTrfase"/>
</dbReference>
<sequence>MVSPVVARIIELLPDRCIGFLGRKISNMYLNKYADISVNGIENLDGVDKPMMFICNHLSNSDALVLNKALKDYDVTFVAGIKLKGDATTNLGTYCVKTTGIKPNTADKDGIYKVIDILKNKHNVLMFPEGTRSRTGTMIEAKRGPLFIAKLSKAIIVPVGVCGSEKLLPIDKKGNMHNEKFQHAKVRISIGKPFYFDKRSRDESKKDYEKRVLDNAMYKIAELLPESYRGVYSDIKKVL</sequence>
<dbReference type="GO" id="GO:0006654">
    <property type="term" value="P:phosphatidic acid biosynthetic process"/>
    <property type="evidence" value="ECO:0007669"/>
    <property type="project" value="TreeGrafter"/>
</dbReference>
<keyword evidence="4" id="KW-1185">Reference proteome</keyword>
<protein>
    <submittedName>
        <fullName evidence="3">Uncharacterized protein</fullName>
    </submittedName>
</protein>
<reference evidence="3 4" key="1">
    <citation type="submission" date="2022-04" db="EMBL/GenBank/DDBJ databases">
        <title>Genome sequence of C. roseum typestrain.</title>
        <authorList>
            <person name="Poehlein A."/>
            <person name="Schoch T."/>
            <person name="Duerre P."/>
            <person name="Daniel R."/>
        </authorList>
    </citation>
    <scope>NUCLEOTIDE SEQUENCE [LARGE SCALE GENOMIC DNA]</scope>
    <source>
        <strain evidence="3 4">DSM 7320</strain>
    </source>
</reference>
<dbReference type="CDD" id="cd07989">
    <property type="entry name" value="LPLAT_AGPAT-like"/>
    <property type="match status" value="1"/>
</dbReference>
<dbReference type="Proteomes" id="UP000190951">
    <property type="component" value="Chromosome"/>
</dbReference>
<proteinExistence type="predicted"/>
<accession>A0A1S8LUY2</accession>
<dbReference type="Pfam" id="PF01553">
    <property type="entry name" value="Acyltransferase"/>
    <property type="match status" value="1"/>
</dbReference>
<dbReference type="PANTHER" id="PTHR10434:SF40">
    <property type="entry name" value="1-ACYL-SN-GLYCEROL-3-PHOSPHATE ACYLTRANSFERASE"/>
    <property type="match status" value="1"/>
</dbReference>
<dbReference type="AlphaFoldDB" id="A0A1S8LUY2"/>
<evidence type="ECO:0000256" key="2">
    <source>
        <dbReference type="ARBA" id="ARBA00023315"/>
    </source>
</evidence>
<gene>
    <name evidence="3" type="ORF">CROST_011510</name>
</gene>